<dbReference type="AlphaFoldDB" id="A0A9E7L6L2"/>
<dbReference type="OrthoDB" id="689975at2759"/>
<evidence type="ECO:0000313" key="2">
    <source>
        <dbReference type="Proteomes" id="UP001055439"/>
    </source>
</evidence>
<gene>
    <name evidence="1" type="ORF">MUK42_03163</name>
</gene>
<sequence length="79" mass="8957">MESSACWRTTKKLVENEPLCLTFTHPEVVICANYLLPTFKAVQLEIKDATAAQKTIEATTHVPRGMIRVQHVIRKASEY</sequence>
<proteinExistence type="predicted"/>
<evidence type="ECO:0000313" key="1">
    <source>
        <dbReference type="EMBL" id="URE39694.1"/>
    </source>
</evidence>
<keyword evidence="2" id="KW-1185">Reference proteome</keyword>
<protein>
    <submittedName>
        <fullName evidence="1">KISc</fullName>
    </submittedName>
</protein>
<accession>A0A9E7L6L2</accession>
<dbReference type="EMBL" id="CP097510">
    <property type="protein sequence ID" value="URE39694.1"/>
    <property type="molecule type" value="Genomic_DNA"/>
</dbReference>
<organism evidence="1 2">
    <name type="scientific">Musa troglodytarum</name>
    <name type="common">fe'i banana</name>
    <dbReference type="NCBI Taxonomy" id="320322"/>
    <lineage>
        <taxon>Eukaryota</taxon>
        <taxon>Viridiplantae</taxon>
        <taxon>Streptophyta</taxon>
        <taxon>Embryophyta</taxon>
        <taxon>Tracheophyta</taxon>
        <taxon>Spermatophyta</taxon>
        <taxon>Magnoliopsida</taxon>
        <taxon>Liliopsida</taxon>
        <taxon>Zingiberales</taxon>
        <taxon>Musaceae</taxon>
        <taxon>Musa</taxon>
    </lineage>
</organism>
<name>A0A9E7L6L2_9LILI</name>
<reference evidence="1" key="1">
    <citation type="submission" date="2022-05" db="EMBL/GenBank/DDBJ databases">
        <title>The Musa troglodytarum L. genome provides insights into the mechanism of non-climacteric behaviour and enrichment of carotenoids.</title>
        <authorList>
            <person name="Wang J."/>
        </authorList>
    </citation>
    <scope>NUCLEOTIDE SEQUENCE</scope>
    <source>
        <tissue evidence="1">Leaf</tissue>
    </source>
</reference>
<dbReference type="Proteomes" id="UP001055439">
    <property type="component" value="Chromosome 8"/>
</dbReference>